<dbReference type="Pfam" id="PF09479">
    <property type="entry name" value="Flg_new"/>
    <property type="match status" value="1"/>
</dbReference>
<dbReference type="InterPro" id="IPR027954">
    <property type="entry name" value="Transcobalamin-like_C"/>
</dbReference>
<dbReference type="Pfam" id="PF12733">
    <property type="entry name" value="Cadherin-like"/>
    <property type="match status" value="1"/>
</dbReference>
<dbReference type="EMBL" id="CACRUE010000026">
    <property type="protein sequence ID" value="VYU07026.1"/>
    <property type="molecule type" value="Genomic_DNA"/>
</dbReference>
<name>A0A6N3BQG5_9FIRM</name>
<evidence type="ECO:0000313" key="4">
    <source>
        <dbReference type="EMBL" id="VYU07026.1"/>
    </source>
</evidence>
<evidence type="ECO:0000256" key="1">
    <source>
        <dbReference type="ARBA" id="ARBA00004196"/>
    </source>
</evidence>
<dbReference type="Gene3D" id="2.170.130.30">
    <property type="match status" value="1"/>
</dbReference>
<dbReference type="InterPro" id="IPR013378">
    <property type="entry name" value="InlB-like_B-rpt"/>
</dbReference>
<dbReference type="Pfam" id="PF14478">
    <property type="entry name" value="DUF4430"/>
    <property type="match status" value="1"/>
</dbReference>
<evidence type="ECO:0000259" key="3">
    <source>
        <dbReference type="Pfam" id="PF14478"/>
    </source>
</evidence>
<evidence type="ECO:0000259" key="2">
    <source>
        <dbReference type="Pfam" id="PF12733"/>
    </source>
</evidence>
<dbReference type="RefSeq" id="WP_024038113.1">
    <property type="nucleotide sequence ID" value="NZ_CACRUE010000026.1"/>
</dbReference>
<proteinExistence type="predicted"/>
<dbReference type="InterPro" id="IPR042229">
    <property type="entry name" value="Listeria/Bacterioides_rpt_sf"/>
</dbReference>
<accession>A0A6N3BQG5</accession>
<feature type="domain" description="Transcobalamin-like C-terminal" evidence="3">
    <location>
        <begin position="69"/>
        <end position="139"/>
    </location>
</feature>
<dbReference type="NCBIfam" id="TIGR02543">
    <property type="entry name" value="List_Bact_rpt"/>
    <property type="match status" value="1"/>
</dbReference>
<organism evidence="4">
    <name type="scientific">Intestinibacter bartlettii</name>
    <dbReference type="NCBI Taxonomy" id="261299"/>
    <lineage>
        <taxon>Bacteria</taxon>
        <taxon>Bacillati</taxon>
        <taxon>Bacillota</taxon>
        <taxon>Clostridia</taxon>
        <taxon>Peptostreptococcales</taxon>
        <taxon>Peptostreptococcaceae</taxon>
        <taxon>Intestinibacter</taxon>
    </lineage>
</organism>
<feature type="domain" description="Cadherin-like beta-sandwich-like" evidence="2">
    <location>
        <begin position="168"/>
        <end position="229"/>
    </location>
</feature>
<dbReference type="GO" id="GO:0030313">
    <property type="term" value="C:cell envelope"/>
    <property type="evidence" value="ECO:0007669"/>
    <property type="project" value="UniProtKB-SubCell"/>
</dbReference>
<dbReference type="AlphaFoldDB" id="A0A6N3BQG5"/>
<gene>
    <name evidence="4" type="ORF">IBLFYP30_01660</name>
</gene>
<dbReference type="Gene3D" id="2.60.40.4270">
    <property type="entry name" value="Listeria-Bacteroides repeat domain"/>
    <property type="match status" value="1"/>
</dbReference>
<comment type="subcellular location">
    <subcellularLocation>
        <location evidence="1">Cell envelope</location>
    </subcellularLocation>
</comment>
<protein>
    <submittedName>
        <fullName evidence="4">Cadherin-like beta sandwich domain protein</fullName>
    </submittedName>
</protein>
<sequence length="955" mass="106670">MSKVRKILISVIMSFLLVVQLIPLQVFAETGNVSVRVSLENNTFLEPVDGKEPTFTGMLMDTTVTVPNGSSGMDAFKKALDKEGIEYKEKNGYISSICDMAEFDGGQKSGWMITANDWFTNTGIAEYKVEDNDYLRIMYTCDYGEDLGGSWENNDKTVKALETSVGTLSPTFSKDTKEYTLTVPKGTKGVIITPTASNKNFQVRTSVNNIVYKRIQTVPIQDGTVITVKCGDPEWPSMNNQAGGTGVSVPGETYKITVKEEKSSVEQEELDKFISDNLSFYKLSPQYGTDTNVVTLLNERLKKMGAPEGLTAEFKSSGDIDHVKADGTISYYDNFDFSGFTGVYQANVDLTFTLKLGDATADFDTRALIGWNADKVKEKMIEERDTNLTEDKMKGENKDLQNVETDLVLPQILGSSYKMSLSQISWKSSNTDVISIKNGEGYTYPDYIGKVTQPSEDTEVTLTGTFKFTKTNSNIEKDIVLTKDYKVLVKAKAIDEEEVKKQMLEELNSKYTSDKLKDFNTQEKLDLNNVTGDIQLPRPSKIGLVNKEIKVTSSDETLLKINGYRTFTYQPIGEDKTVDLIITMTRDGISVEKRIPITIKQISQEEIKNEIKLMEQVKEHYFDGINDKANTDKDNVINNLHAFKEAYLGTDGKLTWVYDVKDATGNGIVPEAINPDDTMGVSGYRLFYTSNNAIVSYENLLVNRPEKDTKVTIKSILSSQKFGKYAQMYPNNKDLQKLYRQEVETTITVKGTKQSVNVTFDADNGTDTVVKDVAQGETLDYAPEVPTKEGYTFVGWYKDTDDTTTGYKNGQTYEENVTYKAKWAHVAMLGAQAKTVVNDKSGIRFGTKLYNDGDEIIEKGTLILPANLLKEGEQLTLDTANIVKSVAKVMYEVNKEQNYVTYLGTLVNIPRTQLDRKMTATAYVIYKDKQGNQYTVYAPYAKGSISVNDLSPNGK</sequence>
<reference evidence="4" key="1">
    <citation type="submission" date="2019-11" db="EMBL/GenBank/DDBJ databases">
        <authorList>
            <person name="Feng L."/>
        </authorList>
    </citation>
    <scope>NUCLEOTIDE SEQUENCE</scope>
    <source>
        <strain evidence="4">IbartlettiiLFYP30</strain>
    </source>
</reference>
<dbReference type="InterPro" id="IPR025883">
    <property type="entry name" value="Cadherin-like_domain"/>
</dbReference>